<keyword evidence="3 6" id="KW-0812">Transmembrane</keyword>
<feature type="transmembrane region" description="Helical" evidence="6">
    <location>
        <begin position="162"/>
        <end position="185"/>
    </location>
</feature>
<feature type="transmembrane region" description="Helical" evidence="6">
    <location>
        <begin position="319"/>
        <end position="352"/>
    </location>
</feature>
<proteinExistence type="inferred from homology"/>
<keyword evidence="8" id="KW-1185">Reference proteome</keyword>
<dbReference type="GO" id="GO:0016020">
    <property type="term" value="C:membrane"/>
    <property type="evidence" value="ECO:0007669"/>
    <property type="project" value="UniProtKB-SubCell"/>
</dbReference>
<dbReference type="AlphaFoldDB" id="A0A0R1VXU0"/>
<dbReference type="GO" id="GO:0055085">
    <property type="term" value="P:transmembrane transport"/>
    <property type="evidence" value="ECO:0007669"/>
    <property type="project" value="TreeGrafter"/>
</dbReference>
<dbReference type="EMBL" id="AZGF01000028">
    <property type="protein sequence ID" value="KRM10497.1"/>
    <property type="molecule type" value="Genomic_DNA"/>
</dbReference>
<dbReference type="PANTHER" id="PTHR21716">
    <property type="entry name" value="TRANSMEMBRANE PROTEIN"/>
    <property type="match status" value="1"/>
</dbReference>
<organism evidence="7 8">
    <name type="scientific">Paucilactobacillus suebicus DSM 5007 = KCTC 3549</name>
    <dbReference type="NCBI Taxonomy" id="1423807"/>
    <lineage>
        <taxon>Bacteria</taxon>
        <taxon>Bacillati</taxon>
        <taxon>Bacillota</taxon>
        <taxon>Bacilli</taxon>
        <taxon>Lactobacillales</taxon>
        <taxon>Lactobacillaceae</taxon>
        <taxon>Paucilactobacillus</taxon>
    </lineage>
</organism>
<feature type="transmembrane region" description="Helical" evidence="6">
    <location>
        <begin position="38"/>
        <end position="54"/>
    </location>
</feature>
<dbReference type="Proteomes" id="UP000051820">
    <property type="component" value="Unassembled WGS sequence"/>
</dbReference>
<accession>A0A0R1VXU0</accession>
<sequence length="371" mass="42109">MKNNIFHINRFETSSKKEVKGGIAVTAAWHRFINNVKLRRFVVLIAVIFVLWLARSVMSTVLLTFIFTYLMIHLVHLVRRFVKIPSVVIVLITYAIVLCGLYFGITNYLPKLVEQVVKMTDSVMKFYESYDTNQIMDYITNYISKSSIIEQAKKGMSLVLEYITSIGAMAVTFVMSLILSFFYTIKLKEMNEFSHSFLNSDFGWFFQDLSYFGHKFANTFGVVLEAQFFIAICNTVITTVILAIMGMPQILALSIMIFLFSLVPVAGVIVSCIPLAMIGYSVGGVRYVAYILIMILVVHTIETYVLNPQFMSSRTDLPIFYTFVVLLVADKLFGTWGLIVGVPIFTFLLDILGVKSIPRGKLHVRHKKSST</sequence>
<feature type="transmembrane region" description="Helical" evidence="6">
    <location>
        <begin position="287"/>
        <end position="307"/>
    </location>
</feature>
<evidence type="ECO:0000256" key="1">
    <source>
        <dbReference type="ARBA" id="ARBA00004141"/>
    </source>
</evidence>
<comment type="similarity">
    <text evidence="2">Belongs to the autoinducer-2 exporter (AI-2E) (TC 2.A.86) family.</text>
</comment>
<evidence type="ECO:0000256" key="4">
    <source>
        <dbReference type="ARBA" id="ARBA00022989"/>
    </source>
</evidence>
<gene>
    <name evidence="7" type="ORF">FD16_GL001199</name>
</gene>
<dbReference type="eggNOG" id="COG0628">
    <property type="taxonomic scope" value="Bacteria"/>
</dbReference>
<dbReference type="Pfam" id="PF01594">
    <property type="entry name" value="AI-2E_transport"/>
    <property type="match status" value="1"/>
</dbReference>
<evidence type="ECO:0000256" key="3">
    <source>
        <dbReference type="ARBA" id="ARBA00022692"/>
    </source>
</evidence>
<comment type="caution">
    <text evidence="7">The sequence shown here is derived from an EMBL/GenBank/DDBJ whole genome shotgun (WGS) entry which is preliminary data.</text>
</comment>
<evidence type="ECO:0000313" key="7">
    <source>
        <dbReference type="EMBL" id="KRM10497.1"/>
    </source>
</evidence>
<dbReference type="STRING" id="1423807.FD16_GL001199"/>
<feature type="transmembrane region" description="Helical" evidence="6">
    <location>
        <begin position="85"/>
        <end position="105"/>
    </location>
</feature>
<keyword evidence="5 6" id="KW-0472">Membrane</keyword>
<protein>
    <submittedName>
        <fullName evidence="7">Permease</fullName>
    </submittedName>
</protein>
<evidence type="ECO:0000313" key="8">
    <source>
        <dbReference type="Proteomes" id="UP000051820"/>
    </source>
</evidence>
<evidence type="ECO:0000256" key="6">
    <source>
        <dbReference type="SAM" id="Phobius"/>
    </source>
</evidence>
<keyword evidence="4 6" id="KW-1133">Transmembrane helix</keyword>
<dbReference type="PANTHER" id="PTHR21716:SF62">
    <property type="entry name" value="TRANSPORT PROTEIN YDBI-RELATED"/>
    <property type="match status" value="1"/>
</dbReference>
<dbReference type="PATRIC" id="fig|1423807.3.peg.1221"/>
<evidence type="ECO:0000256" key="2">
    <source>
        <dbReference type="ARBA" id="ARBA00009773"/>
    </source>
</evidence>
<feature type="transmembrane region" description="Helical" evidence="6">
    <location>
        <begin position="222"/>
        <end position="244"/>
    </location>
</feature>
<reference evidence="7 8" key="1">
    <citation type="journal article" date="2015" name="Genome Announc.">
        <title>Expanding the biotechnology potential of lactobacilli through comparative genomics of 213 strains and associated genera.</title>
        <authorList>
            <person name="Sun Z."/>
            <person name="Harris H.M."/>
            <person name="McCann A."/>
            <person name="Guo C."/>
            <person name="Argimon S."/>
            <person name="Zhang W."/>
            <person name="Yang X."/>
            <person name="Jeffery I.B."/>
            <person name="Cooney J.C."/>
            <person name="Kagawa T.F."/>
            <person name="Liu W."/>
            <person name="Song Y."/>
            <person name="Salvetti E."/>
            <person name="Wrobel A."/>
            <person name="Rasinkangas P."/>
            <person name="Parkhill J."/>
            <person name="Rea M.C."/>
            <person name="O'Sullivan O."/>
            <person name="Ritari J."/>
            <person name="Douillard F.P."/>
            <person name="Paul Ross R."/>
            <person name="Yang R."/>
            <person name="Briner A.E."/>
            <person name="Felis G.E."/>
            <person name="de Vos W.M."/>
            <person name="Barrangou R."/>
            <person name="Klaenhammer T.R."/>
            <person name="Caufield P.W."/>
            <person name="Cui Y."/>
            <person name="Zhang H."/>
            <person name="O'Toole P.W."/>
        </authorList>
    </citation>
    <scope>NUCLEOTIDE SEQUENCE [LARGE SCALE GENOMIC DNA]</scope>
    <source>
        <strain evidence="7 8">DSM 5007</strain>
    </source>
</reference>
<evidence type="ECO:0000256" key="5">
    <source>
        <dbReference type="ARBA" id="ARBA00023136"/>
    </source>
</evidence>
<comment type="subcellular location">
    <subcellularLocation>
        <location evidence="1">Membrane</location>
        <topology evidence="1">Multi-pass membrane protein</topology>
    </subcellularLocation>
</comment>
<feature type="transmembrane region" description="Helical" evidence="6">
    <location>
        <begin position="250"/>
        <end position="275"/>
    </location>
</feature>
<dbReference type="InterPro" id="IPR002549">
    <property type="entry name" value="AI-2E-like"/>
</dbReference>
<name>A0A0R1VXU0_9LACO</name>